<dbReference type="Gene3D" id="1.10.10.10">
    <property type="entry name" value="Winged helix-like DNA-binding domain superfamily/Winged helix DNA-binding domain"/>
    <property type="match status" value="1"/>
</dbReference>
<dbReference type="InterPro" id="IPR039425">
    <property type="entry name" value="RNA_pol_sigma-70-like"/>
</dbReference>
<dbReference type="Pfam" id="PF08281">
    <property type="entry name" value="Sigma70_r4_2"/>
    <property type="match status" value="1"/>
</dbReference>
<name>A0A0S8JSN1_UNCW3</name>
<dbReference type="PANTHER" id="PTHR43133">
    <property type="entry name" value="RNA POLYMERASE ECF-TYPE SIGMA FACTO"/>
    <property type="match status" value="1"/>
</dbReference>
<dbReference type="NCBIfam" id="TIGR02937">
    <property type="entry name" value="sigma70-ECF"/>
    <property type="match status" value="1"/>
</dbReference>
<evidence type="ECO:0000256" key="1">
    <source>
        <dbReference type="ARBA" id="ARBA00010641"/>
    </source>
</evidence>
<keyword evidence="2" id="KW-0805">Transcription regulation</keyword>
<dbReference type="GO" id="GO:0003677">
    <property type="term" value="F:DNA binding"/>
    <property type="evidence" value="ECO:0007669"/>
    <property type="project" value="UniProtKB-KW"/>
</dbReference>
<organism evidence="8 9">
    <name type="scientific">candidate division WOR_3 bacterium SM1_77</name>
    <dbReference type="NCBI Taxonomy" id="1703778"/>
    <lineage>
        <taxon>Bacteria</taxon>
        <taxon>Bacteria division WOR-3</taxon>
    </lineage>
</organism>
<dbReference type="InterPro" id="IPR014284">
    <property type="entry name" value="RNA_pol_sigma-70_dom"/>
</dbReference>
<evidence type="ECO:0008006" key="10">
    <source>
        <dbReference type="Google" id="ProtNLM"/>
    </source>
</evidence>
<dbReference type="Proteomes" id="UP000050975">
    <property type="component" value="Unassembled WGS sequence"/>
</dbReference>
<dbReference type="SUPFAM" id="SSF88659">
    <property type="entry name" value="Sigma3 and sigma4 domains of RNA polymerase sigma factors"/>
    <property type="match status" value="1"/>
</dbReference>
<accession>A0A0S8JSN1</accession>
<dbReference type="InterPro" id="IPR013324">
    <property type="entry name" value="RNA_pol_sigma_r3/r4-like"/>
</dbReference>
<keyword evidence="5" id="KW-0804">Transcription</keyword>
<evidence type="ECO:0000256" key="3">
    <source>
        <dbReference type="ARBA" id="ARBA00023082"/>
    </source>
</evidence>
<comment type="caution">
    <text evidence="8">The sequence shown here is derived from an EMBL/GenBank/DDBJ whole genome shotgun (WGS) entry which is preliminary data.</text>
</comment>
<dbReference type="EMBL" id="LJVE01000134">
    <property type="protein sequence ID" value="KPL12804.1"/>
    <property type="molecule type" value="Genomic_DNA"/>
</dbReference>
<dbReference type="CDD" id="cd06171">
    <property type="entry name" value="Sigma70_r4"/>
    <property type="match status" value="1"/>
</dbReference>
<evidence type="ECO:0000256" key="5">
    <source>
        <dbReference type="ARBA" id="ARBA00023163"/>
    </source>
</evidence>
<protein>
    <recommendedName>
        <fullName evidence="10">RNA polymerase subunit sigma-24</fullName>
    </recommendedName>
</protein>
<evidence type="ECO:0000313" key="9">
    <source>
        <dbReference type="Proteomes" id="UP000050975"/>
    </source>
</evidence>
<evidence type="ECO:0000256" key="4">
    <source>
        <dbReference type="ARBA" id="ARBA00023125"/>
    </source>
</evidence>
<keyword evidence="4" id="KW-0238">DNA-binding</keyword>
<feature type="domain" description="RNA polymerase sigma factor 70 region 4 type 2" evidence="7">
    <location>
        <begin position="117"/>
        <end position="168"/>
    </location>
</feature>
<evidence type="ECO:0000313" key="8">
    <source>
        <dbReference type="EMBL" id="KPL12804.1"/>
    </source>
</evidence>
<comment type="similarity">
    <text evidence="1">Belongs to the sigma-70 factor family. ECF subfamily.</text>
</comment>
<evidence type="ECO:0000259" key="7">
    <source>
        <dbReference type="Pfam" id="PF08281"/>
    </source>
</evidence>
<dbReference type="GO" id="GO:0006352">
    <property type="term" value="P:DNA-templated transcription initiation"/>
    <property type="evidence" value="ECO:0007669"/>
    <property type="project" value="InterPro"/>
</dbReference>
<reference evidence="8 9" key="1">
    <citation type="journal article" date="2015" name="Microbiome">
        <title>Genomic resolution of linkages in carbon, nitrogen, and sulfur cycling among widespread estuary sediment bacteria.</title>
        <authorList>
            <person name="Baker B.J."/>
            <person name="Lazar C.S."/>
            <person name="Teske A.P."/>
            <person name="Dick G.J."/>
        </authorList>
    </citation>
    <scope>NUCLEOTIDE SEQUENCE [LARGE SCALE GENOMIC DNA]</scope>
    <source>
        <strain evidence="8">SM1_77</strain>
    </source>
</reference>
<gene>
    <name evidence="8" type="ORF">AMJ74_06115</name>
</gene>
<dbReference type="Pfam" id="PF04542">
    <property type="entry name" value="Sigma70_r2"/>
    <property type="match status" value="1"/>
</dbReference>
<dbReference type="InterPro" id="IPR013325">
    <property type="entry name" value="RNA_pol_sigma_r2"/>
</dbReference>
<dbReference type="SUPFAM" id="SSF88946">
    <property type="entry name" value="Sigma2 domain of RNA polymerase sigma factors"/>
    <property type="match status" value="1"/>
</dbReference>
<evidence type="ECO:0000259" key="6">
    <source>
        <dbReference type="Pfam" id="PF04542"/>
    </source>
</evidence>
<feature type="domain" description="RNA polymerase sigma-70 region 2" evidence="6">
    <location>
        <begin position="27"/>
        <end position="91"/>
    </location>
</feature>
<dbReference type="InterPro" id="IPR036388">
    <property type="entry name" value="WH-like_DNA-bd_sf"/>
</dbReference>
<evidence type="ECO:0000256" key="2">
    <source>
        <dbReference type="ARBA" id="ARBA00023015"/>
    </source>
</evidence>
<dbReference type="AlphaFoldDB" id="A0A0S8JSN1"/>
<proteinExistence type="inferred from homology"/>
<dbReference type="InterPro" id="IPR013249">
    <property type="entry name" value="RNA_pol_sigma70_r4_t2"/>
</dbReference>
<sequence length="176" mass="20551">MIEYTAAEISGLYKRYKQGDEKAFEALYARLSGSLFNYCVRLLGDWHLAEDVIVETFGKLANSNLDERGNLKAWLYRVATNASYTIFRKKKTELKCFEQQLRSTVSNQGPDFVRELRVQRLLTELPEYQRIVVVLKFYERMTYQDIADVLCCPLGTVKSRMHQGLRKLRGMMEDVE</sequence>
<dbReference type="GO" id="GO:0016987">
    <property type="term" value="F:sigma factor activity"/>
    <property type="evidence" value="ECO:0007669"/>
    <property type="project" value="UniProtKB-KW"/>
</dbReference>
<dbReference type="InterPro" id="IPR007627">
    <property type="entry name" value="RNA_pol_sigma70_r2"/>
</dbReference>
<dbReference type="PANTHER" id="PTHR43133:SF8">
    <property type="entry name" value="RNA POLYMERASE SIGMA FACTOR HI_1459-RELATED"/>
    <property type="match status" value="1"/>
</dbReference>
<keyword evidence="3" id="KW-0731">Sigma factor</keyword>
<dbReference type="Gene3D" id="1.10.1740.10">
    <property type="match status" value="1"/>
</dbReference>